<proteinExistence type="predicted"/>
<protein>
    <recommendedName>
        <fullName evidence="4">Transmembrane sensor/regulator PpyR</fullName>
    </recommendedName>
</protein>
<evidence type="ECO:0000313" key="2">
    <source>
        <dbReference type="EMBL" id="MDK9556760.1"/>
    </source>
</evidence>
<evidence type="ECO:0000313" key="3">
    <source>
        <dbReference type="Proteomes" id="UP001223547"/>
    </source>
</evidence>
<dbReference type="EMBL" id="JASSQD010000001">
    <property type="protein sequence ID" value="MDK9556760.1"/>
    <property type="molecule type" value="Genomic_DNA"/>
</dbReference>
<keyword evidence="3" id="KW-1185">Reference proteome</keyword>
<dbReference type="RefSeq" id="WP_219866741.1">
    <property type="nucleotide sequence ID" value="NZ_JASSQD010000001.1"/>
</dbReference>
<name>A0ABT7HA47_9GAMM</name>
<accession>A0ABT7HA47</accession>
<evidence type="ECO:0000256" key="1">
    <source>
        <dbReference type="SAM" id="Phobius"/>
    </source>
</evidence>
<keyword evidence="1" id="KW-0812">Transmembrane</keyword>
<sequence>MERWLMLANGALISSAMGLVMTVLLAYPYAEAIAMPWQILAHIGTLLFAVGIKVAYVARLVFLSRLGRPVH</sequence>
<gene>
    <name evidence="2" type="ORF">QQF73_03915</name>
</gene>
<feature type="transmembrane region" description="Helical" evidence="1">
    <location>
        <begin position="7"/>
        <end position="27"/>
    </location>
</feature>
<comment type="caution">
    <text evidence="2">The sequence shown here is derived from an EMBL/GenBank/DDBJ whole genome shotgun (WGS) entry which is preliminary data.</text>
</comment>
<keyword evidence="1" id="KW-1133">Transmembrane helix</keyword>
<feature type="transmembrane region" description="Helical" evidence="1">
    <location>
        <begin position="39"/>
        <end position="62"/>
    </location>
</feature>
<dbReference type="Proteomes" id="UP001223547">
    <property type="component" value="Unassembled WGS sequence"/>
</dbReference>
<keyword evidence="1" id="KW-0472">Membrane</keyword>
<organism evidence="2 3">
    <name type="scientific">Marinobacter albus</name>
    <dbReference type="NCBI Taxonomy" id="3030833"/>
    <lineage>
        <taxon>Bacteria</taxon>
        <taxon>Pseudomonadati</taxon>
        <taxon>Pseudomonadota</taxon>
        <taxon>Gammaproteobacteria</taxon>
        <taxon>Pseudomonadales</taxon>
        <taxon>Marinobacteraceae</taxon>
        <taxon>Marinobacter</taxon>
    </lineage>
</organism>
<evidence type="ECO:0008006" key="4">
    <source>
        <dbReference type="Google" id="ProtNLM"/>
    </source>
</evidence>
<reference evidence="2 3" key="1">
    <citation type="submission" date="2023-05" db="EMBL/GenBank/DDBJ databases">
        <title>Marinobacter albus sp. nov., a marine bacterium isolated from sand in a coastal intertidal zone of huludao.</title>
        <authorList>
            <person name="Deng T."/>
        </authorList>
    </citation>
    <scope>NUCLEOTIDE SEQUENCE [LARGE SCALE GENOMIC DNA]</scope>
    <source>
        <strain evidence="2 3">M216</strain>
    </source>
</reference>